<dbReference type="Pfam" id="PF25355">
    <property type="entry name" value="DUF7882"/>
    <property type="match status" value="1"/>
</dbReference>
<organism evidence="2 3">
    <name type="scientific">Microbacterium ginsengiterrae</name>
    <dbReference type="NCBI Taxonomy" id="546115"/>
    <lineage>
        <taxon>Bacteria</taxon>
        <taxon>Bacillati</taxon>
        <taxon>Actinomycetota</taxon>
        <taxon>Actinomycetes</taxon>
        <taxon>Micrococcales</taxon>
        <taxon>Microbacteriaceae</taxon>
        <taxon>Microbacterium</taxon>
    </lineage>
</organism>
<keyword evidence="3" id="KW-1185">Reference proteome</keyword>
<name>A0A7W9FE71_9MICO</name>
<evidence type="ECO:0000313" key="2">
    <source>
        <dbReference type="EMBL" id="MBB5744238.1"/>
    </source>
</evidence>
<dbReference type="Proteomes" id="UP000517712">
    <property type="component" value="Unassembled WGS sequence"/>
</dbReference>
<protein>
    <recommendedName>
        <fullName evidence="1">DUF7882 domain-containing protein</fullName>
    </recommendedName>
</protein>
<dbReference type="RefSeq" id="WP_184284333.1">
    <property type="nucleotide sequence ID" value="NZ_BAAAPG010000001.1"/>
</dbReference>
<gene>
    <name evidence="2" type="ORF">HD600_002735</name>
</gene>
<evidence type="ECO:0000259" key="1">
    <source>
        <dbReference type="Pfam" id="PF25355"/>
    </source>
</evidence>
<evidence type="ECO:0000313" key="3">
    <source>
        <dbReference type="Proteomes" id="UP000517712"/>
    </source>
</evidence>
<feature type="domain" description="DUF7882" evidence="1">
    <location>
        <begin position="1"/>
        <end position="94"/>
    </location>
</feature>
<sequence length="102" mass="11360">MGRFKYDSTAPPIHIEDATLAHLKVVIGVKLRRQESFMMTWQPVDGSGDGRMTAWIHPCVPLLFVFDDADVPPIDPKRLEAIMQATNATGELILDHLIPPPT</sequence>
<dbReference type="EMBL" id="JACHMU010000001">
    <property type="protein sequence ID" value="MBB5744238.1"/>
    <property type="molecule type" value="Genomic_DNA"/>
</dbReference>
<proteinExistence type="predicted"/>
<dbReference type="InterPro" id="IPR057204">
    <property type="entry name" value="DUF7882"/>
</dbReference>
<accession>A0A7W9FE71</accession>
<comment type="caution">
    <text evidence="2">The sequence shown here is derived from an EMBL/GenBank/DDBJ whole genome shotgun (WGS) entry which is preliminary data.</text>
</comment>
<reference evidence="2 3" key="1">
    <citation type="submission" date="2020-08" db="EMBL/GenBank/DDBJ databases">
        <title>Sequencing the genomes of 1000 actinobacteria strains.</title>
        <authorList>
            <person name="Klenk H.-P."/>
        </authorList>
    </citation>
    <scope>NUCLEOTIDE SEQUENCE [LARGE SCALE GENOMIC DNA]</scope>
    <source>
        <strain evidence="2 3">DSM 24823</strain>
    </source>
</reference>
<dbReference type="AlphaFoldDB" id="A0A7W9FE71"/>